<name>A0A0S7YDY1_UNCT6</name>
<dbReference type="AlphaFoldDB" id="A0A0S7YDY1"/>
<dbReference type="Proteomes" id="UP000051012">
    <property type="component" value="Unassembled WGS sequence"/>
</dbReference>
<dbReference type="InterPro" id="IPR036388">
    <property type="entry name" value="WH-like_DNA-bd_sf"/>
</dbReference>
<protein>
    <recommendedName>
        <fullName evidence="4">Rrf2 family transcriptional regulator</fullName>
    </recommendedName>
</protein>
<dbReference type="GO" id="GO:0005829">
    <property type="term" value="C:cytosol"/>
    <property type="evidence" value="ECO:0007669"/>
    <property type="project" value="TreeGrafter"/>
</dbReference>
<dbReference type="GO" id="GO:0003700">
    <property type="term" value="F:DNA-binding transcription factor activity"/>
    <property type="evidence" value="ECO:0007669"/>
    <property type="project" value="TreeGrafter"/>
</dbReference>
<evidence type="ECO:0008006" key="4">
    <source>
        <dbReference type="Google" id="ProtNLM"/>
    </source>
</evidence>
<reference evidence="2 3" key="1">
    <citation type="journal article" date="2015" name="Microbiome">
        <title>Genomic resolution of linkages in carbon, nitrogen, and sulfur cycling among widespread estuary sediment bacteria.</title>
        <authorList>
            <person name="Baker B.J."/>
            <person name="Lazar C.S."/>
            <person name="Teske A.P."/>
            <person name="Dick G.J."/>
        </authorList>
    </citation>
    <scope>NUCLEOTIDE SEQUENCE [LARGE SCALE GENOMIC DNA]</scope>
    <source>
        <strain evidence="2">DG_78</strain>
    </source>
</reference>
<evidence type="ECO:0000313" key="2">
    <source>
        <dbReference type="EMBL" id="KPJ72854.1"/>
    </source>
</evidence>
<gene>
    <name evidence="2" type="ORF">AMJ52_04970</name>
</gene>
<dbReference type="Pfam" id="PF02082">
    <property type="entry name" value="Rrf2"/>
    <property type="match status" value="1"/>
</dbReference>
<dbReference type="PANTHER" id="PTHR33221">
    <property type="entry name" value="WINGED HELIX-TURN-HELIX TRANSCRIPTIONAL REGULATOR, RRF2 FAMILY"/>
    <property type="match status" value="1"/>
</dbReference>
<sequence length="133" mass="15173">MKLSSRFRYGLRLLVELAKNYQKGPVLLRNIAECEKISKKYLEQIVIALKNAGVVRATRGSKGGYYLIRNPEKITVAEIYRILEGSFTPIDCLDNPQICSLKNSCQTRKLWSKLSTAIEKVFDNLTLADLLEY</sequence>
<dbReference type="InterPro" id="IPR030489">
    <property type="entry name" value="TR_Rrf2-type_CS"/>
</dbReference>
<evidence type="ECO:0000313" key="3">
    <source>
        <dbReference type="Proteomes" id="UP000051012"/>
    </source>
</evidence>
<dbReference type="InterPro" id="IPR000944">
    <property type="entry name" value="Tscrpt_reg_Rrf2"/>
</dbReference>
<organism evidence="2 3">
    <name type="scientific">candidate division TA06 bacterium DG_78</name>
    <dbReference type="NCBI Taxonomy" id="1703772"/>
    <lineage>
        <taxon>Bacteria</taxon>
        <taxon>Bacteria division TA06</taxon>
    </lineage>
</organism>
<dbReference type="PROSITE" id="PS51197">
    <property type="entry name" value="HTH_RRF2_2"/>
    <property type="match status" value="1"/>
</dbReference>
<dbReference type="PROSITE" id="PS01332">
    <property type="entry name" value="HTH_RRF2_1"/>
    <property type="match status" value="1"/>
</dbReference>
<dbReference type="EMBL" id="LJNI01000052">
    <property type="protein sequence ID" value="KPJ72854.1"/>
    <property type="molecule type" value="Genomic_DNA"/>
</dbReference>
<dbReference type="NCBIfam" id="TIGR00738">
    <property type="entry name" value="rrf2_super"/>
    <property type="match status" value="1"/>
</dbReference>
<accession>A0A0S7YDY1</accession>
<keyword evidence="1" id="KW-0238">DNA-binding</keyword>
<evidence type="ECO:0000256" key="1">
    <source>
        <dbReference type="ARBA" id="ARBA00023125"/>
    </source>
</evidence>
<dbReference type="GO" id="GO:0003677">
    <property type="term" value="F:DNA binding"/>
    <property type="evidence" value="ECO:0007669"/>
    <property type="project" value="UniProtKB-KW"/>
</dbReference>
<comment type="caution">
    <text evidence="2">The sequence shown here is derived from an EMBL/GenBank/DDBJ whole genome shotgun (WGS) entry which is preliminary data.</text>
</comment>
<proteinExistence type="predicted"/>
<dbReference type="Gene3D" id="1.10.10.10">
    <property type="entry name" value="Winged helix-like DNA-binding domain superfamily/Winged helix DNA-binding domain"/>
    <property type="match status" value="1"/>
</dbReference>
<dbReference type="InterPro" id="IPR036390">
    <property type="entry name" value="WH_DNA-bd_sf"/>
</dbReference>
<dbReference type="PANTHER" id="PTHR33221:SF5">
    <property type="entry name" value="HTH-TYPE TRANSCRIPTIONAL REGULATOR ISCR"/>
    <property type="match status" value="1"/>
</dbReference>
<dbReference type="SUPFAM" id="SSF46785">
    <property type="entry name" value="Winged helix' DNA-binding domain"/>
    <property type="match status" value="1"/>
</dbReference>